<dbReference type="InterPro" id="IPR007498">
    <property type="entry name" value="PqiA-like"/>
</dbReference>
<keyword evidence="4" id="KW-0997">Cell inner membrane</keyword>
<sequence length="455" mass="49917">MIRHRMLKRPAIPHRAPYVDRSPPEVHTRRRRLRACYECDWLCALPPLTAGEKATCPRCHHTLARRHHHPAQRSMALAMAALVALMVAVSFPFISFSVSGVSNSIELPQTATALISFHQPVVAVVVILTIVVLPACYLLAVMWLQLGLMRYRPLPFSRDIARALAHLTPWMMADVFIIGALVSLIKIAGLAQVSLGLSFWAFCAFAFLLLLTSQSLDADWLWFSLDHEPLAPQGAQTGAPAAAQQLTGCPTCGLVNRLAKTQKTRCRRCGEHLHARRPHSLQRTWALLAAAAVMYIPANFYPIMNVTNLGETSSSTIISGVVELYQSGSWPVALVIFIASVIVPVGKLFALGWLCLVARRSHRLNAHSRTVLYRVTEFIGRWSMVDVFVVAILVALIRAGTLMSITPGPAELAFGAVVVLTMLAAMSFDPRLIWDAPLPRKVPSHTKASQGSADG</sequence>
<comment type="caution">
    <text evidence="9">The sequence shown here is derived from an EMBL/GenBank/DDBJ whole genome shotgun (WGS) entry which is preliminary data.</text>
</comment>
<reference evidence="10" key="1">
    <citation type="journal article" date="2019" name="Int. J. Syst. Evol. Microbiol.">
        <title>The Global Catalogue of Microorganisms (GCM) 10K type strain sequencing project: providing services to taxonomists for standard genome sequencing and annotation.</title>
        <authorList>
            <consortium name="The Broad Institute Genomics Platform"/>
            <consortium name="The Broad Institute Genome Sequencing Center for Infectious Disease"/>
            <person name="Wu L."/>
            <person name="Ma J."/>
        </authorList>
    </citation>
    <scope>NUCLEOTIDE SEQUENCE [LARGE SCALE GENOMIC DNA]</scope>
    <source>
        <strain evidence="10">JCM 16914</strain>
    </source>
</reference>
<evidence type="ECO:0000313" key="10">
    <source>
        <dbReference type="Proteomes" id="UP001500133"/>
    </source>
</evidence>
<name>A0ABP7L493_9GAMM</name>
<organism evidence="9 10">
    <name type="scientific">Halomonas cibimaris</name>
    <dbReference type="NCBI Taxonomy" id="657012"/>
    <lineage>
        <taxon>Bacteria</taxon>
        <taxon>Pseudomonadati</taxon>
        <taxon>Pseudomonadota</taxon>
        <taxon>Gammaproteobacteria</taxon>
        <taxon>Oceanospirillales</taxon>
        <taxon>Halomonadaceae</taxon>
        <taxon>Halomonas</taxon>
    </lineage>
</organism>
<dbReference type="NCBIfam" id="TIGR00155">
    <property type="entry name" value="pqiA_fam"/>
    <property type="match status" value="1"/>
</dbReference>
<keyword evidence="7 8" id="KW-0472">Membrane</keyword>
<evidence type="ECO:0000256" key="3">
    <source>
        <dbReference type="ARBA" id="ARBA00022475"/>
    </source>
</evidence>
<feature type="transmembrane region" description="Helical" evidence="8">
    <location>
        <begin position="164"/>
        <end position="185"/>
    </location>
</feature>
<evidence type="ECO:0000256" key="2">
    <source>
        <dbReference type="ARBA" id="ARBA00007555"/>
    </source>
</evidence>
<feature type="transmembrane region" description="Helical" evidence="8">
    <location>
        <begin position="332"/>
        <end position="357"/>
    </location>
</feature>
<dbReference type="EMBL" id="BAAAZT010000009">
    <property type="protein sequence ID" value="GAA3893881.1"/>
    <property type="molecule type" value="Genomic_DNA"/>
</dbReference>
<feature type="transmembrane region" description="Helical" evidence="8">
    <location>
        <begin position="285"/>
        <end position="304"/>
    </location>
</feature>
<keyword evidence="3" id="KW-1003">Cell membrane</keyword>
<dbReference type="InterPro" id="IPR051800">
    <property type="entry name" value="PqiA-PqiB_transport"/>
</dbReference>
<accession>A0ABP7L493</accession>
<evidence type="ECO:0000256" key="4">
    <source>
        <dbReference type="ARBA" id="ARBA00022519"/>
    </source>
</evidence>
<keyword evidence="5 8" id="KW-0812">Transmembrane</keyword>
<protein>
    <submittedName>
        <fullName evidence="9">Paraquat-inducible protein A</fullName>
    </submittedName>
</protein>
<dbReference type="Pfam" id="PF04403">
    <property type="entry name" value="PqiA"/>
    <property type="match status" value="2"/>
</dbReference>
<dbReference type="InterPro" id="IPR005219">
    <property type="entry name" value="PqiA-like_proteobact"/>
</dbReference>
<evidence type="ECO:0000256" key="6">
    <source>
        <dbReference type="ARBA" id="ARBA00022989"/>
    </source>
</evidence>
<dbReference type="PANTHER" id="PTHR30462">
    <property type="entry name" value="INTERMEMBRANE TRANSPORT PROTEIN PQIB-RELATED"/>
    <property type="match status" value="1"/>
</dbReference>
<feature type="transmembrane region" description="Helical" evidence="8">
    <location>
        <begin position="378"/>
        <end position="400"/>
    </location>
</feature>
<evidence type="ECO:0000256" key="8">
    <source>
        <dbReference type="SAM" id="Phobius"/>
    </source>
</evidence>
<feature type="transmembrane region" description="Helical" evidence="8">
    <location>
        <begin position="191"/>
        <end position="211"/>
    </location>
</feature>
<evidence type="ECO:0000256" key="5">
    <source>
        <dbReference type="ARBA" id="ARBA00022692"/>
    </source>
</evidence>
<feature type="transmembrane region" description="Helical" evidence="8">
    <location>
        <begin position="75"/>
        <end position="101"/>
    </location>
</feature>
<evidence type="ECO:0000256" key="7">
    <source>
        <dbReference type="ARBA" id="ARBA00023136"/>
    </source>
</evidence>
<proteinExistence type="inferred from homology"/>
<keyword evidence="6 8" id="KW-1133">Transmembrane helix</keyword>
<comment type="subcellular location">
    <subcellularLocation>
        <location evidence="1">Cell inner membrane</location>
        <topology evidence="1">Multi-pass membrane protein</topology>
    </subcellularLocation>
</comment>
<evidence type="ECO:0000313" key="9">
    <source>
        <dbReference type="EMBL" id="GAA3893881.1"/>
    </source>
</evidence>
<feature type="transmembrane region" description="Helical" evidence="8">
    <location>
        <begin position="412"/>
        <end position="434"/>
    </location>
</feature>
<evidence type="ECO:0000256" key="1">
    <source>
        <dbReference type="ARBA" id="ARBA00004429"/>
    </source>
</evidence>
<keyword evidence="10" id="KW-1185">Reference proteome</keyword>
<dbReference type="Proteomes" id="UP001500133">
    <property type="component" value="Unassembled WGS sequence"/>
</dbReference>
<feature type="transmembrane region" description="Helical" evidence="8">
    <location>
        <begin position="121"/>
        <end position="144"/>
    </location>
</feature>
<gene>
    <name evidence="9" type="ORF">GCM10022228_01190</name>
</gene>
<comment type="similarity">
    <text evidence="2">Belongs to the PqiA family.</text>
</comment>
<dbReference type="PANTHER" id="PTHR30462:SF3">
    <property type="entry name" value="INTERMEMBRANE TRANSPORT PROTEIN PQIA"/>
    <property type="match status" value="1"/>
</dbReference>